<dbReference type="InterPro" id="IPR021833">
    <property type="entry name" value="DUF3425"/>
</dbReference>
<comment type="caution">
    <text evidence="2">The sequence shown here is derived from an EMBL/GenBank/DDBJ whole genome shotgun (WGS) entry which is preliminary data.</text>
</comment>
<evidence type="ECO:0000313" key="3">
    <source>
        <dbReference type="Proteomes" id="UP001309876"/>
    </source>
</evidence>
<evidence type="ECO:0000313" key="2">
    <source>
        <dbReference type="EMBL" id="KAK5080485.1"/>
    </source>
</evidence>
<dbReference type="PANTHER" id="PTHR38116:SF1">
    <property type="entry name" value="BZIP DOMAIN-CONTAINING PROTEIN"/>
    <property type="match status" value="1"/>
</dbReference>
<feature type="transmembrane region" description="Helical" evidence="1">
    <location>
        <begin position="7"/>
        <end position="30"/>
    </location>
</feature>
<feature type="transmembrane region" description="Helical" evidence="1">
    <location>
        <begin position="50"/>
        <end position="70"/>
    </location>
</feature>
<dbReference type="PANTHER" id="PTHR38116">
    <property type="entry name" value="CHROMOSOME 7, WHOLE GENOME SHOTGUN SEQUENCE"/>
    <property type="match status" value="1"/>
</dbReference>
<evidence type="ECO:0000256" key="1">
    <source>
        <dbReference type="SAM" id="Phobius"/>
    </source>
</evidence>
<dbReference type="Proteomes" id="UP001309876">
    <property type="component" value="Unassembled WGS sequence"/>
</dbReference>
<sequence length="339" mass="37842">MAGATGYCVIVAIPWVSFGFAVMYVGVALFNGKEHPLYRGRFQTFLSPAFGYIGLVVPIVTAVIAGVYGFSADARTCLSELQWKHWFQNKDDGVIRSIQEKFCCCGFNSMRDRAWPFPSRGAAAVKTKPPDKHTEPSFHCQDLVENRFAPSESAASDLTSTDLLNDGRVISLSSHGIGGYDNVEAWMQQNLTAFGLFEHRFIRLTQYSLLRALLQNASILDLAPHFIADDEALSPWTISNPYTTLAPHTLRPTLLQLCMPHHPYLDVLAPPRLRENILAALFTDEEEERICYALHHDSFTVWGEQSWNAMGKASRALFMVTFMANAVLISMGGFAVIRR</sequence>
<dbReference type="EMBL" id="JAVRRJ010000014">
    <property type="protein sequence ID" value="KAK5080485.1"/>
    <property type="molecule type" value="Genomic_DNA"/>
</dbReference>
<keyword evidence="1" id="KW-0472">Membrane</keyword>
<reference evidence="2 3" key="1">
    <citation type="submission" date="2023-08" db="EMBL/GenBank/DDBJ databases">
        <title>Black Yeasts Isolated from many extreme environments.</title>
        <authorList>
            <person name="Coleine C."/>
            <person name="Stajich J.E."/>
            <person name="Selbmann L."/>
        </authorList>
    </citation>
    <scope>NUCLEOTIDE SEQUENCE [LARGE SCALE GENOMIC DNA]</scope>
    <source>
        <strain evidence="2 3">CCFEE 5910</strain>
    </source>
</reference>
<proteinExistence type="predicted"/>
<dbReference type="Pfam" id="PF11905">
    <property type="entry name" value="DUF3425"/>
    <property type="match status" value="1"/>
</dbReference>
<keyword evidence="1" id="KW-0812">Transmembrane</keyword>
<keyword evidence="3" id="KW-1185">Reference proteome</keyword>
<name>A0AAN7PJQ9_9EURO</name>
<accession>A0AAN7PJQ9</accession>
<organism evidence="2 3">
    <name type="scientific">Lithohypha guttulata</name>
    <dbReference type="NCBI Taxonomy" id="1690604"/>
    <lineage>
        <taxon>Eukaryota</taxon>
        <taxon>Fungi</taxon>
        <taxon>Dikarya</taxon>
        <taxon>Ascomycota</taxon>
        <taxon>Pezizomycotina</taxon>
        <taxon>Eurotiomycetes</taxon>
        <taxon>Chaetothyriomycetidae</taxon>
        <taxon>Chaetothyriales</taxon>
        <taxon>Trichomeriaceae</taxon>
        <taxon>Lithohypha</taxon>
    </lineage>
</organism>
<dbReference type="AlphaFoldDB" id="A0AAN7PJQ9"/>
<gene>
    <name evidence="2" type="ORF">LTR05_008596</name>
</gene>
<protein>
    <submittedName>
        <fullName evidence="2">Uncharacterized protein</fullName>
    </submittedName>
</protein>
<feature type="transmembrane region" description="Helical" evidence="1">
    <location>
        <begin position="316"/>
        <end position="337"/>
    </location>
</feature>
<keyword evidence="1" id="KW-1133">Transmembrane helix</keyword>